<keyword evidence="3" id="KW-1185">Reference proteome</keyword>
<reference evidence="2" key="1">
    <citation type="submission" date="2019-10" db="EMBL/GenBank/DDBJ databases">
        <authorList>
            <consortium name="DOE Joint Genome Institute"/>
            <person name="Kuo A."/>
            <person name="Miyauchi S."/>
            <person name="Kiss E."/>
            <person name="Drula E."/>
            <person name="Kohler A."/>
            <person name="Sanchez-Garcia M."/>
            <person name="Andreopoulos B."/>
            <person name="Barry K.W."/>
            <person name="Bonito G."/>
            <person name="Buee M."/>
            <person name="Carver A."/>
            <person name="Chen C."/>
            <person name="Cichocki N."/>
            <person name="Clum A."/>
            <person name="Culley D."/>
            <person name="Crous P.W."/>
            <person name="Fauchery L."/>
            <person name="Girlanda M."/>
            <person name="Hayes R."/>
            <person name="Keri Z."/>
            <person name="LaButti K."/>
            <person name="Lipzen A."/>
            <person name="Lombard V."/>
            <person name="Magnuson J."/>
            <person name="Maillard F."/>
            <person name="Morin E."/>
            <person name="Murat C."/>
            <person name="Nolan M."/>
            <person name="Ohm R."/>
            <person name="Pangilinan J."/>
            <person name="Pereira M."/>
            <person name="Perotto S."/>
            <person name="Peter M."/>
            <person name="Riley R."/>
            <person name="Sitrit Y."/>
            <person name="Stielow B."/>
            <person name="Szollosi G."/>
            <person name="Zifcakova L."/>
            <person name="Stursova M."/>
            <person name="Spatafora J.W."/>
            <person name="Tedersoo L."/>
            <person name="Vaario L.-M."/>
            <person name="Yamada A."/>
            <person name="Yan M."/>
            <person name="Wang P."/>
            <person name="Xu J."/>
            <person name="Bruns T."/>
            <person name="Baldrian P."/>
            <person name="Vilgalys R."/>
            <person name="Henrissat B."/>
            <person name="Grigoriev I.V."/>
            <person name="Hibbett D."/>
            <person name="Nagy L.G."/>
            <person name="Martin F.M."/>
        </authorList>
    </citation>
    <scope>NUCLEOTIDE SEQUENCE</scope>
    <source>
        <strain evidence="2">BED1</strain>
    </source>
</reference>
<accession>A0AAD4C7F6</accession>
<feature type="region of interest" description="Disordered" evidence="1">
    <location>
        <begin position="34"/>
        <end position="64"/>
    </location>
</feature>
<evidence type="ECO:0000313" key="2">
    <source>
        <dbReference type="EMBL" id="KAF8451039.1"/>
    </source>
</evidence>
<dbReference type="AlphaFoldDB" id="A0AAD4C7F6"/>
<gene>
    <name evidence="2" type="ORF">L210DRAFT_3500248</name>
</gene>
<protein>
    <submittedName>
        <fullName evidence="2">Uncharacterized protein</fullName>
    </submittedName>
</protein>
<sequence>MYPCFNISQNLEGLDGPVIPILLWEPMSTNHYAGSAGGDGELDRENTGDEMIGGGDGERGDGELNCEDTGDEMIGGGNGRMELEECNFEGERVARGWVGDNIATLASLLKIIPGMLQLVGGGIGTRPIITSPTLDALFSTYLLNELLAECGVTGVAYPVFIARRCSSLTCLR</sequence>
<organism evidence="2 3">
    <name type="scientific">Boletus edulis BED1</name>
    <dbReference type="NCBI Taxonomy" id="1328754"/>
    <lineage>
        <taxon>Eukaryota</taxon>
        <taxon>Fungi</taxon>
        <taxon>Dikarya</taxon>
        <taxon>Basidiomycota</taxon>
        <taxon>Agaricomycotina</taxon>
        <taxon>Agaricomycetes</taxon>
        <taxon>Agaricomycetidae</taxon>
        <taxon>Boletales</taxon>
        <taxon>Boletineae</taxon>
        <taxon>Boletaceae</taxon>
        <taxon>Boletoideae</taxon>
        <taxon>Boletus</taxon>
    </lineage>
</organism>
<comment type="caution">
    <text evidence="2">The sequence shown here is derived from an EMBL/GenBank/DDBJ whole genome shotgun (WGS) entry which is preliminary data.</text>
</comment>
<reference evidence="2" key="2">
    <citation type="journal article" date="2020" name="Nat. Commun.">
        <title>Large-scale genome sequencing of mycorrhizal fungi provides insights into the early evolution of symbiotic traits.</title>
        <authorList>
            <person name="Miyauchi S."/>
            <person name="Kiss E."/>
            <person name="Kuo A."/>
            <person name="Drula E."/>
            <person name="Kohler A."/>
            <person name="Sanchez-Garcia M."/>
            <person name="Morin E."/>
            <person name="Andreopoulos B."/>
            <person name="Barry K.W."/>
            <person name="Bonito G."/>
            <person name="Buee M."/>
            <person name="Carver A."/>
            <person name="Chen C."/>
            <person name="Cichocki N."/>
            <person name="Clum A."/>
            <person name="Culley D."/>
            <person name="Crous P.W."/>
            <person name="Fauchery L."/>
            <person name="Girlanda M."/>
            <person name="Hayes R.D."/>
            <person name="Keri Z."/>
            <person name="LaButti K."/>
            <person name="Lipzen A."/>
            <person name="Lombard V."/>
            <person name="Magnuson J."/>
            <person name="Maillard F."/>
            <person name="Murat C."/>
            <person name="Nolan M."/>
            <person name="Ohm R.A."/>
            <person name="Pangilinan J."/>
            <person name="Pereira M.F."/>
            <person name="Perotto S."/>
            <person name="Peter M."/>
            <person name="Pfister S."/>
            <person name="Riley R."/>
            <person name="Sitrit Y."/>
            <person name="Stielow J.B."/>
            <person name="Szollosi G."/>
            <person name="Zifcakova L."/>
            <person name="Stursova M."/>
            <person name="Spatafora J.W."/>
            <person name="Tedersoo L."/>
            <person name="Vaario L.M."/>
            <person name="Yamada A."/>
            <person name="Yan M."/>
            <person name="Wang P."/>
            <person name="Xu J."/>
            <person name="Bruns T."/>
            <person name="Baldrian P."/>
            <person name="Vilgalys R."/>
            <person name="Dunand C."/>
            <person name="Henrissat B."/>
            <person name="Grigoriev I.V."/>
            <person name="Hibbett D."/>
            <person name="Nagy L.G."/>
            <person name="Martin F.M."/>
        </authorList>
    </citation>
    <scope>NUCLEOTIDE SEQUENCE</scope>
    <source>
        <strain evidence="2">BED1</strain>
    </source>
</reference>
<evidence type="ECO:0000256" key="1">
    <source>
        <dbReference type="SAM" id="MobiDB-lite"/>
    </source>
</evidence>
<evidence type="ECO:0000313" key="3">
    <source>
        <dbReference type="Proteomes" id="UP001194468"/>
    </source>
</evidence>
<name>A0AAD4C7F6_BOLED</name>
<dbReference type="EMBL" id="WHUW01000002">
    <property type="protein sequence ID" value="KAF8451039.1"/>
    <property type="molecule type" value="Genomic_DNA"/>
</dbReference>
<proteinExistence type="predicted"/>
<dbReference type="Proteomes" id="UP001194468">
    <property type="component" value="Unassembled WGS sequence"/>
</dbReference>